<dbReference type="Pfam" id="PF13508">
    <property type="entry name" value="Acetyltransf_7"/>
    <property type="match status" value="1"/>
</dbReference>
<sequence length="131" mass="14332">MDADDALIDDFGLLRKAAHEYFSHCNGEMGKRPHILLALLVTSSQHRGKGAGSLLVQWGIAMSDKSGLPAYLQASEAGRRLYRHHGFAELSKVEFNLTGYGLNGIEVMTEMLRYPSTSATHADIANQILTS</sequence>
<reference evidence="2" key="1">
    <citation type="submission" date="2023-08" db="EMBL/GenBank/DDBJ databases">
        <title>Black Yeasts Isolated from many extreme environments.</title>
        <authorList>
            <person name="Coleine C."/>
            <person name="Stajich J.E."/>
            <person name="Selbmann L."/>
        </authorList>
    </citation>
    <scope>NUCLEOTIDE SEQUENCE</scope>
    <source>
        <strain evidence="2">CCFEE 5810</strain>
    </source>
</reference>
<evidence type="ECO:0000313" key="3">
    <source>
        <dbReference type="Proteomes" id="UP001310594"/>
    </source>
</evidence>
<feature type="domain" description="N-acetyltransferase" evidence="1">
    <location>
        <begin position="35"/>
        <end position="88"/>
    </location>
</feature>
<dbReference type="AlphaFoldDB" id="A0AAN8A5F3"/>
<gene>
    <name evidence="2" type="ORF">LTR97_000318</name>
</gene>
<dbReference type="PANTHER" id="PTHR42791">
    <property type="entry name" value="GNAT FAMILY ACETYLTRANSFERASE"/>
    <property type="match status" value="1"/>
</dbReference>
<evidence type="ECO:0000313" key="2">
    <source>
        <dbReference type="EMBL" id="KAK5707780.1"/>
    </source>
</evidence>
<dbReference type="EMBL" id="JAVRQU010000001">
    <property type="protein sequence ID" value="KAK5707780.1"/>
    <property type="molecule type" value="Genomic_DNA"/>
</dbReference>
<dbReference type="InterPro" id="IPR052523">
    <property type="entry name" value="Trichothecene_AcTrans"/>
</dbReference>
<dbReference type="Gene3D" id="3.40.630.30">
    <property type="match status" value="1"/>
</dbReference>
<protein>
    <recommendedName>
        <fullName evidence="1">N-acetyltransferase domain-containing protein</fullName>
    </recommendedName>
</protein>
<organism evidence="2 3">
    <name type="scientific">Elasticomyces elasticus</name>
    <dbReference type="NCBI Taxonomy" id="574655"/>
    <lineage>
        <taxon>Eukaryota</taxon>
        <taxon>Fungi</taxon>
        <taxon>Dikarya</taxon>
        <taxon>Ascomycota</taxon>
        <taxon>Pezizomycotina</taxon>
        <taxon>Dothideomycetes</taxon>
        <taxon>Dothideomycetidae</taxon>
        <taxon>Mycosphaerellales</taxon>
        <taxon>Teratosphaeriaceae</taxon>
        <taxon>Elasticomyces</taxon>
    </lineage>
</organism>
<comment type="caution">
    <text evidence="2">The sequence shown here is derived from an EMBL/GenBank/DDBJ whole genome shotgun (WGS) entry which is preliminary data.</text>
</comment>
<accession>A0AAN8A5F3</accession>
<dbReference type="SUPFAM" id="SSF55729">
    <property type="entry name" value="Acyl-CoA N-acyltransferases (Nat)"/>
    <property type="match status" value="1"/>
</dbReference>
<dbReference type="PANTHER" id="PTHR42791:SF14">
    <property type="entry name" value="N-ACETYLTRANSFERASE DOMAIN-CONTAINING PROTEIN"/>
    <property type="match status" value="1"/>
</dbReference>
<proteinExistence type="predicted"/>
<evidence type="ECO:0000259" key="1">
    <source>
        <dbReference type="Pfam" id="PF13508"/>
    </source>
</evidence>
<dbReference type="GO" id="GO:0016747">
    <property type="term" value="F:acyltransferase activity, transferring groups other than amino-acyl groups"/>
    <property type="evidence" value="ECO:0007669"/>
    <property type="project" value="InterPro"/>
</dbReference>
<name>A0AAN8A5F3_9PEZI</name>
<dbReference type="InterPro" id="IPR016181">
    <property type="entry name" value="Acyl_CoA_acyltransferase"/>
</dbReference>
<dbReference type="InterPro" id="IPR000182">
    <property type="entry name" value="GNAT_dom"/>
</dbReference>
<dbReference type="Proteomes" id="UP001310594">
    <property type="component" value="Unassembled WGS sequence"/>
</dbReference>